<evidence type="ECO:0000313" key="1">
    <source>
        <dbReference type="EMBL" id="KHN79131.1"/>
    </source>
</evidence>
<dbReference type="OrthoDB" id="5877837at2759"/>
<dbReference type="EMBL" id="JPKZ01001947">
    <property type="protein sequence ID" value="KHN79131.1"/>
    <property type="molecule type" value="Genomic_DNA"/>
</dbReference>
<comment type="caution">
    <text evidence="1">The sequence shown here is derived from an EMBL/GenBank/DDBJ whole genome shotgun (WGS) entry which is preliminary data.</text>
</comment>
<reference evidence="1 2" key="1">
    <citation type="submission" date="2014-11" db="EMBL/GenBank/DDBJ databases">
        <title>Genetic blueprint of the zoonotic pathogen Toxocara canis.</title>
        <authorList>
            <person name="Zhu X.-Q."/>
            <person name="Korhonen P.K."/>
            <person name="Cai H."/>
            <person name="Young N.D."/>
            <person name="Nejsum P."/>
            <person name="von Samson-Himmelstjerna G."/>
            <person name="Boag P.R."/>
            <person name="Tan P."/>
            <person name="Li Q."/>
            <person name="Min J."/>
            <person name="Yang Y."/>
            <person name="Wang X."/>
            <person name="Fang X."/>
            <person name="Hall R.S."/>
            <person name="Hofmann A."/>
            <person name="Sternberg P.W."/>
            <person name="Jex A.R."/>
            <person name="Gasser R.B."/>
        </authorList>
    </citation>
    <scope>NUCLEOTIDE SEQUENCE [LARGE SCALE GENOMIC DNA]</scope>
    <source>
        <strain evidence="1">PN_DK_2014</strain>
    </source>
</reference>
<dbReference type="Proteomes" id="UP000031036">
    <property type="component" value="Unassembled WGS sequence"/>
</dbReference>
<dbReference type="AlphaFoldDB" id="A0A0B2V6R0"/>
<proteinExistence type="predicted"/>
<evidence type="ECO:0000313" key="2">
    <source>
        <dbReference type="Proteomes" id="UP000031036"/>
    </source>
</evidence>
<gene>
    <name evidence="1" type="ORF">Tcan_14469</name>
</gene>
<accession>A0A0B2V6R0</accession>
<name>A0A0B2V6R0_TOXCA</name>
<protein>
    <submittedName>
        <fullName evidence="1">Uncharacterized protein</fullName>
    </submittedName>
</protein>
<organism evidence="1 2">
    <name type="scientific">Toxocara canis</name>
    <name type="common">Canine roundworm</name>
    <dbReference type="NCBI Taxonomy" id="6265"/>
    <lineage>
        <taxon>Eukaryota</taxon>
        <taxon>Metazoa</taxon>
        <taxon>Ecdysozoa</taxon>
        <taxon>Nematoda</taxon>
        <taxon>Chromadorea</taxon>
        <taxon>Rhabditida</taxon>
        <taxon>Spirurina</taxon>
        <taxon>Ascaridomorpha</taxon>
        <taxon>Ascaridoidea</taxon>
        <taxon>Toxocaridae</taxon>
        <taxon>Toxocara</taxon>
    </lineage>
</organism>
<sequence length="311" mass="32888">MDDLRVSSSGGVASALPGTQRMPQTFSGFLAGGRNSNGFDLESFTKNAAIETNKQQALGSQLSMTSLVEQKHVPGSGRLLSEGAFPRPILLQNRGFSGVMPGSSLLSLPPAAFQKTALVETIPGLLLQRSSRPIVSNSLLFDGARNGIGFSGENFEGAPFGDARLVESNSLANLRGSLMTHARSGPVNDGQAATFALGAVPFLRTLNPELPSNTIDSIQRSGLELFDTRGDPFIGRGSQLSRPVGNVAISQRPLTDSDKIGSGGDNAWLPESSGLTRIGAFTSSARMQKDSLLEEFRNEEYNGRNNISMSA</sequence>
<keyword evidence="2" id="KW-1185">Reference proteome</keyword>